<dbReference type="RefSeq" id="WP_345209024.1">
    <property type="nucleotide sequence ID" value="NZ_BAABFT010000001.1"/>
</dbReference>
<evidence type="ECO:0000259" key="3">
    <source>
        <dbReference type="Pfam" id="PF12970"/>
    </source>
</evidence>
<dbReference type="InterPro" id="IPR024544">
    <property type="entry name" value="DUF3858"/>
</dbReference>
<dbReference type="InterPro" id="IPR038765">
    <property type="entry name" value="Papain-like_cys_pep_sf"/>
</dbReference>
<dbReference type="EMBL" id="BAABFT010000001">
    <property type="protein sequence ID" value="GAA4307573.1"/>
    <property type="molecule type" value="Genomic_DNA"/>
</dbReference>
<dbReference type="InterPro" id="IPR002931">
    <property type="entry name" value="Transglutaminase-like"/>
</dbReference>
<evidence type="ECO:0000313" key="5">
    <source>
        <dbReference type="Proteomes" id="UP001500582"/>
    </source>
</evidence>
<organism evidence="4 5">
    <name type="scientific">Mucilaginibacter gynuensis</name>
    <dbReference type="NCBI Taxonomy" id="1302236"/>
    <lineage>
        <taxon>Bacteria</taxon>
        <taxon>Pseudomonadati</taxon>
        <taxon>Bacteroidota</taxon>
        <taxon>Sphingobacteriia</taxon>
        <taxon>Sphingobacteriales</taxon>
        <taxon>Sphingobacteriaceae</taxon>
        <taxon>Mucilaginibacter</taxon>
    </lineage>
</organism>
<dbReference type="InterPro" id="IPR024618">
    <property type="entry name" value="DUF3857"/>
</dbReference>
<feature type="domain" description="DUF3857" evidence="2">
    <location>
        <begin position="56"/>
        <end position="214"/>
    </location>
</feature>
<evidence type="ECO:0008006" key="6">
    <source>
        <dbReference type="Google" id="ProtNLM"/>
    </source>
</evidence>
<sequence>MKVFVIAALLLIGGLKGIAQPYIASDIPKALLPYASAVVRNNEVSIEVKDLNNTIYHFKTAVTVLNKNGDGMAHIVVWHNKSNLIRYIKGMVYDEYGKPAGKISESSFEDANAGNDFSLFEDSRVKHFRPSVVNYPYTIEYEFEVRSKQSLNFNDWQPTGEPGVAIEKSSFKFICKPDFNIRYKETNLPSAVSVATNKDGLKVYSWNADNIKAFKPEPYSPNEEDYLGTVHIAPEKFSYGGLYGTFTNWKELGKWSYDNLLLNRDALPTATIEQVKKMVAGITNPKEKAKKIYEYMQRKTRYVSVQIGIGGYQPMLAADVDRLNYGDCKALVNYTQALYKAVGIESYYCIVEAGESKVSLLTDFSSMTQANHAILCLPFKNDTTFVECTSQKMPFGFLGDFTDDRVVLACTPNGGQLMHTTSYSPQTNLQTRKGIFAINPEGELSGNMETVFKGTQYENREYIIEEQQAERIKNLKKIYDINNFEIESLKLDQNKAILPVTTESIKLNARDYATITGSQFYFLPNIANRRTSVPREVRNRQNKVYINSGYTDDDEITYTVPSGYKLSSKPLNVNVDKPFGKFTSTITVKDNQITYKRHIQVINGTYDKEQYADLVSFYQTVADADSYNAMLVKDK</sequence>
<reference evidence="5" key="1">
    <citation type="journal article" date="2019" name="Int. J. Syst. Evol. Microbiol.">
        <title>The Global Catalogue of Microorganisms (GCM) 10K type strain sequencing project: providing services to taxonomists for standard genome sequencing and annotation.</title>
        <authorList>
            <consortium name="The Broad Institute Genomics Platform"/>
            <consortium name="The Broad Institute Genome Sequencing Center for Infectious Disease"/>
            <person name="Wu L."/>
            <person name="Ma J."/>
        </authorList>
    </citation>
    <scope>NUCLEOTIDE SEQUENCE [LARGE SCALE GENOMIC DNA]</scope>
    <source>
        <strain evidence="5">JCM 17705</strain>
    </source>
</reference>
<dbReference type="Pfam" id="PF01841">
    <property type="entry name" value="Transglut_core"/>
    <property type="match status" value="1"/>
</dbReference>
<proteinExistence type="predicted"/>
<dbReference type="Pfam" id="PF12970">
    <property type="entry name" value="DUF3858"/>
    <property type="match status" value="1"/>
</dbReference>
<keyword evidence="5" id="KW-1185">Reference proteome</keyword>
<dbReference type="Pfam" id="PF12969">
    <property type="entry name" value="DUF3857"/>
    <property type="match status" value="1"/>
</dbReference>
<dbReference type="Gene3D" id="2.60.120.1130">
    <property type="match status" value="1"/>
</dbReference>
<feature type="domain" description="DUF3858" evidence="3">
    <location>
        <begin position="520"/>
        <end position="620"/>
    </location>
</feature>
<protein>
    <recommendedName>
        <fullName evidence="6">DUF3857 domain-containing protein</fullName>
    </recommendedName>
</protein>
<dbReference type="SUPFAM" id="SSF54001">
    <property type="entry name" value="Cysteine proteinases"/>
    <property type="match status" value="1"/>
</dbReference>
<name>A0ABP8FNA3_9SPHI</name>
<accession>A0ABP8FNA3</accession>
<dbReference type="Proteomes" id="UP001500582">
    <property type="component" value="Unassembled WGS sequence"/>
</dbReference>
<evidence type="ECO:0000259" key="1">
    <source>
        <dbReference type="Pfam" id="PF01841"/>
    </source>
</evidence>
<evidence type="ECO:0000313" key="4">
    <source>
        <dbReference type="EMBL" id="GAA4307573.1"/>
    </source>
</evidence>
<comment type="caution">
    <text evidence="4">The sequence shown here is derived from an EMBL/GenBank/DDBJ whole genome shotgun (WGS) entry which is preliminary data.</text>
</comment>
<gene>
    <name evidence="4" type="ORF">GCM10023149_01150</name>
</gene>
<evidence type="ECO:0000259" key="2">
    <source>
        <dbReference type="Pfam" id="PF12969"/>
    </source>
</evidence>
<dbReference type="Gene3D" id="3.10.620.30">
    <property type="match status" value="1"/>
</dbReference>
<dbReference type="Gene3D" id="2.60.40.3140">
    <property type="match status" value="1"/>
</dbReference>
<feature type="domain" description="Transglutaminase-like" evidence="1">
    <location>
        <begin position="275"/>
        <end position="351"/>
    </location>
</feature>